<dbReference type="AlphaFoldDB" id="A0AAU8A798"/>
<dbReference type="InterPro" id="IPR036593">
    <property type="entry name" value="CPE0013-like_sf"/>
</dbReference>
<proteinExistence type="predicted"/>
<dbReference type="PANTHER" id="PTHR39450">
    <property type="entry name" value="MOLYBDOPTERIN OXIDOREDUCTASE, 4FE-4S CLUSTER-BINDING SUBUNIT"/>
    <property type="match status" value="1"/>
</dbReference>
<dbReference type="EMBL" id="CP117826">
    <property type="protein sequence ID" value="XCC61933.1"/>
    <property type="molecule type" value="Genomic_DNA"/>
</dbReference>
<gene>
    <name evidence="1" type="ORF">PUP29_10440</name>
</gene>
<name>A0AAU8A798_9FIRM</name>
<dbReference type="PANTHER" id="PTHR39450:SF1">
    <property type="entry name" value="DUF1667 DOMAIN-CONTAINING PROTEIN"/>
    <property type="match status" value="1"/>
</dbReference>
<evidence type="ECO:0000313" key="1">
    <source>
        <dbReference type="EMBL" id="XCC61933.1"/>
    </source>
</evidence>
<dbReference type="RefSeq" id="WP_353423248.1">
    <property type="nucleotide sequence ID" value="NZ_CP117826.1"/>
</dbReference>
<dbReference type="Pfam" id="PF07892">
    <property type="entry name" value="DUF1667"/>
    <property type="match status" value="1"/>
</dbReference>
<dbReference type="SUPFAM" id="SSF160148">
    <property type="entry name" value="CPE0013-like"/>
    <property type="match status" value="1"/>
</dbReference>
<dbReference type="Gene3D" id="3.10.530.10">
    <property type="entry name" value="CPE0013-like"/>
    <property type="match status" value="1"/>
</dbReference>
<organism evidence="1">
    <name type="scientific">Christensenella massiliensis</name>
    <dbReference type="NCBI Taxonomy" id="1805714"/>
    <lineage>
        <taxon>Bacteria</taxon>
        <taxon>Bacillati</taxon>
        <taxon>Bacillota</taxon>
        <taxon>Clostridia</taxon>
        <taxon>Christensenellales</taxon>
        <taxon>Christensenellaceae</taxon>
        <taxon>Christensenella</taxon>
    </lineage>
</organism>
<sequence>MKEFTCIVCPKGCRIFADGDTLTGAGCGRGLEYVRSEMENPTRMVTSTVRLAGSQLPRLPVKTSAPIPKEMMLRAAELLNDVTVQAPVESGAVIVKNILGTGVDFIATKSVGE</sequence>
<accession>A0AAU8A798</accession>
<dbReference type="InterPro" id="IPR012460">
    <property type="entry name" value="DUF1667"/>
</dbReference>
<reference evidence="1" key="1">
    <citation type="submission" date="2023-02" db="EMBL/GenBank/DDBJ databases">
        <title>Gut commensal Christensenella minuta modulates host metabolism via a new class of secondary bile acids.</title>
        <authorList>
            <person name="Liu C."/>
        </authorList>
    </citation>
    <scope>NUCLEOTIDE SEQUENCE</scope>
    <source>
        <strain evidence="1">CA70</strain>
    </source>
</reference>
<protein>
    <submittedName>
        <fullName evidence="1">DUF1667 domain-containing protein</fullName>
    </submittedName>
</protein>